<dbReference type="SUPFAM" id="SSF140741">
    <property type="entry name" value="RUN domain-like"/>
    <property type="match status" value="1"/>
</dbReference>
<keyword evidence="2" id="KW-1185">Reference proteome</keyword>
<sequence>MFKEYLNSGSTKRPKDDTFGKNRNILEIVSLSTKLLIDITLREEDTDGLSNELMVNFIAVMNYLLHHHLKGSVLKSKTKGSSMYFGLYRSPKSQISAFISLATMNQGLVECFRTILDNQLYEDGCFLFSDEMNILQQFIQPISSLNFSIDIHSLNLDDAIFSEINFGLIFSAQTRLFSFFPNFDK</sequence>
<dbReference type="AlphaFoldDB" id="A0A0C2MJZ3"/>
<evidence type="ECO:0000313" key="1">
    <source>
        <dbReference type="EMBL" id="KII64705.1"/>
    </source>
</evidence>
<gene>
    <name evidence="1" type="ORF">RF11_05495</name>
</gene>
<proteinExistence type="predicted"/>
<dbReference type="OrthoDB" id="10593119at2759"/>
<reference evidence="1 2" key="1">
    <citation type="journal article" date="2014" name="Genome Biol. Evol.">
        <title>The genome of the myxosporean Thelohanellus kitauei shows adaptations to nutrient acquisition within its fish host.</title>
        <authorList>
            <person name="Yang Y."/>
            <person name="Xiong J."/>
            <person name="Zhou Z."/>
            <person name="Huo F."/>
            <person name="Miao W."/>
            <person name="Ran C."/>
            <person name="Liu Y."/>
            <person name="Zhang J."/>
            <person name="Feng J."/>
            <person name="Wang M."/>
            <person name="Wang M."/>
            <person name="Wang L."/>
            <person name="Yao B."/>
        </authorList>
    </citation>
    <scope>NUCLEOTIDE SEQUENCE [LARGE SCALE GENOMIC DNA]</scope>
    <source>
        <strain evidence="1">Wuqing</strain>
    </source>
</reference>
<comment type="caution">
    <text evidence="1">The sequence shown here is derived from an EMBL/GenBank/DDBJ whole genome shotgun (WGS) entry which is preliminary data.</text>
</comment>
<evidence type="ECO:0000313" key="2">
    <source>
        <dbReference type="Proteomes" id="UP000031668"/>
    </source>
</evidence>
<name>A0A0C2MJZ3_THEKT</name>
<protein>
    <submittedName>
        <fullName evidence="1">RUN domain-containing protein 3A</fullName>
    </submittedName>
</protein>
<dbReference type="EMBL" id="JWZT01004123">
    <property type="protein sequence ID" value="KII64705.1"/>
    <property type="molecule type" value="Genomic_DNA"/>
</dbReference>
<dbReference type="Gene3D" id="1.20.58.900">
    <property type="match status" value="1"/>
</dbReference>
<organism evidence="1 2">
    <name type="scientific">Thelohanellus kitauei</name>
    <name type="common">Myxosporean</name>
    <dbReference type="NCBI Taxonomy" id="669202"/>
    <lineage>
        <taxon>Eukaryota</taxon>
        <taxon>Metazoa</taxon>
        <taxon>Cnidaria</taxon>
        <taxon>Myxozoa</taxon>
        <taxon>Myxosporea</taxon>
        <taxon>Bivalvulida</taxon>
        <taxon>Platysporina</taxon>
        <taxon>Myxobolidae</taxon>
        <taxon>Thelohanellus</taxon>
    </lineage>
</organism>
<dbReference type="InterPro" id="IPR037213">
    <property type="entry name" value="Run_dom_sf"/>
</dbReference>
<accession>A0A0C2MJZ3</accession>
<dbReference type="Proteomes" id="UP000031668">
    <property type="component" value="Unassembled WGS sequence"/>
</dbReference>